<reference evidence="4 5" key="4">
    <citation type="submission" date="2021-05" db="EMBL/GenBank/DDBJ databases">
        <title>Genome Assembly of Synthetic Allotetraploid Brassica napus Reveals Homoeologous Exchanges between Subgenomes.</title>
        <authorList>
            <person name="Davis J.T."/>
        </authorList>
    </citation>
    <scope>NUCLEOTIDE SEQUENCE [LARGE SCALE GENOMIC DNA]</scope>
    <source>
        <strain evidence="5">cv. Da-Ae</strain>
        <tissue evidence="4">Seedling</tissue>
    </source>
</reference>
<dbReference type="Proteomes" id="UP000824890">
    <property type="component" value="Unassembled WGS sequence"/>
</dbReference>
<evidence type="ECO:0000313" key="5">
    <source>
        <dbReference type="Proteomes" id="UP000824890"/>
    </source>
</evidence>
<reference evidence="3" key="1">
    <citation type="journal article" date="2014" name="Science">
        <title>Plant genetics. Early allopolyploid evolution in the post-Neolithic Brassica napus oilseed genome.</title>
        <authorList>
            <person name="Chalhoub B."/>
            <person name="Denoeud F."/>
            <person name="Liu S."/>
            <person name="Parkin I.A."/>
            <person name="Tang H."/>
            <person name="Wang X."/>
            <person name="Chiquet J."/>
            <person name="Belcram H."/>
            <person name="Tong C."/>
            <person name="Samans B."/>
            <person name="Correa M."/>
            <person name="Da Silva C."/>
            <person name="Just J."/>
            <person name="Falentin C."/>
            <person name="Koh C.S."/>
            <person name="Le Clainche I."/>
            <person name="Bernard M."/>
            <person name="Bento P."/>
            <person name="Noel B."/>
            <person name="Labadie K."/>
            <person name="Alberti A."/>
            <person name="Charles M."/>
            <person name="Arnaud D."/>
            <person name="Guo H."/>
            <person name="Daviaud C."/>
            <person name="Alamery S."/>
            <person name="Jabbari K."/>
            <person name="Zhao M."/>
            <person name="Edger P.P."/>
            <person name="Chelaifa H."/>
            <person name="Tack D."/>
            <person name="Lassalle G."/>
            <person name="Mestiri I."/>
            <person name="Schnel N."/>
            <person name="Le Paslier M.C."/>
            <person name="Fan G."/>
            <person name="Renault V."/>
            <person name="Bayer P.E."/>
            <person name="Golicz A.A."/>
            <person name="Manoli S."/>
            <person name="Lee T.H."/>
            <person name="Thi V.H."/>
            <person name="Chalabi S."/>
            <person name="Hu Q."/>
            <person name="Fan C."/>
            <person name="Tollenaere R."/>
            <person name="Lu Y."/>
            <person name="Battail C."/>
            <person name="Shen J."/>
            <person name="Sidebottom C.H."/>
            <person name="Wang X."/>
            <person name="Canaguier A."/>
            <person name="Chauveau A."/>
            <person name="Berard A."/>
            <person name="Deniot G."/>
            <person name="Guan M."/>
            <person name="Liu Z."/>
            <person name="Sun F."/>
            <person name="Lim Y.P."/>
            <person name="Lyons E."/>
            <person name="Town C.D."/>
            <person name="Bancroft I."/>
            <person name="Wang X."/>
            <person name="Meng J."/>
            <person name="Ma J."/>
            <person name="Pires J.C."/>
            <person name="King G.J."/>
            <person name="Brunel D."/>
            <person name="Delourme R."/>
            <person name="Renard M."/>
            <person name="Aury J.M."/>
            <person name="Adams K.L."/>
            <person name="Batley J."/>
            <person name="Snowdon R.J."/>
            <person name="Tost J."/>
            <person name="Edwards D."/>
            <person name="Zhou Y."/>
            <person name="Hua W."/>
            <person name="Sharpe A.G."/>
            <person name="Paterson A.H."/>
            <person name="Guan C."/>
            <person name="Wincker P."/>
        </authorList>
    </citation>
    <scope>NUCLEOTIDE SEQUENCE [LARGE SCALE GENOMIC DNA]</scope>
</reference>
<organism evidence="3">
    <name type="scientific">Brassica napus</name>
    <name type="common">Rape</name>
    <dbReference type="NCBI Taxonomy" id="3708"/>
    <lineage>
        <taxon>Eukaryota</taxon>
        <taxon>Viridiplantae</taxon>
        <taxon>Streptophyta</taxon>
        <taxon>Embryophyta</taxon>
        <taxon>Tracheophyta</taxon>
        <taxon>Spermatophyta</taxon>
        <taxon>Magnoliopsida</taxon>
        <taxon>eudicotyledons</taxon>
        <taxon>Gunneridae</taxon>
        <taxon>Pentapetalae</taxon>
        <taxon>rosids</taxon>
        <taxon>malvids</taxon>
        <taxon>Brassicales</taxon>
        <taxon>Brassicaceae</taxon>
        <taxon>Brassiceae</taxon>
        <taxon>Brassica</taxon>
    </lineage>
</organism>
<dbReference type="Proteomes" id="UP001295469">
    <property type="component" value="Chromosome A08"/>
</dbReference>
<dbReference type="EMBL" id="HG994362">
    <property type="protein sequence ID" value="CAF2231859.1"/>
    <property type="molecule type" value="Genomic_DNA"/>
</dbReference>
<feature type="region of interest" description="Disordered" evidence="1">
    <location>
        <begin position="1"/>
        <end position="26"/>
    </location>
</feature>
<dbReference type="OMA" id="DRRAENH"/>
<dbReference type="AlphaFoldDB" id="A0A078JVS7"/>
<accession>A0A078JVS7</accession>
<reference evidence="3" key="2">
    <citation type="submission" date="2014-06" db="EMBL/GenBank/DDBJ databases">
        <authorList>
            <person name="Genoscope - CEA"/>
        </authorList>
    </citation>
    <scope>NUCLEOTIDE SEQUENCE</scope>
</reference>
<keyword evidence="5" id="KW-1185">Reference proteome</keyword>
<evidence type="ECO:0000313" key="4">
    <source>
        <dbReference type="EMBL" id="KAH0914884.1"/>
    </source>
</evidence>
<feature type="compositionally biased region" description="Basic and acidic residues" evidence="1">
    <location>
        <begin position="208"/>
        <end position="224"/>
    </location>
</feature>
<evidence type="ECO:0000313" key="2">
    <source>
        <dbReference type="EMBL" id="CAF2231859.1"/>
    </source>
</evidence>
<proteinExistence type="predicted"/>
<dbReference type="Gramene" id="CDY70864">
    <property type="protein sequence ID" value="CDY70864"/>
    <property type="gene ID" value="GSBRNA2T00007955001"/>
</dbReference>
<gene>
    <name evidence="3" type="primary">BnaAnng35330D</name>
    <name evidence="2" type="ORF">DARMORV10_A08P12140.1</name>
    <name evidence="3" type="ORF">GSBRNA2T00007955001</name>
    <name evidence="4" type="ORF">HID58_029330</name>
</gene>
<reference evidence="2" key="3">
    <citation type="submission" date="2021-01" db="EMBL/GenBank/DDBJ databases">
        <authorList>
            <consortium name="Genoscope - CEA"/>
            <person name="William W."/>
        </authorList>
    </citation>
    <scope>NUCLEOTIDE SEQUENCE</scope>
</reference>
<protein>
    <submittedName>
        <fullName evidence="2">(rape) hypothetical protein</fullName>
    </submittedName>
    <submittedName>
        <fullName evidence="3">BnaAnng35330D protein</fullName>
    </submittedName>
</protein>
<dbReference type="EMBL" id="LK043557">
    <property type="protein sequence ID" value="CDY70864.1"/>
    <property type="molecule type" value="Genomic_DNA"/>
</dbReference>
<dbReference type="PaxDb" id="3708-A0A078JVS7"/>
<name>A0A078JVS7_BRANA</name>
<dbReference type="EMBL" id="JAGKQM010000008">
    <property type="protein sequence ID" value="KAH0914884.1"/>
    <property type="molecule type" value="Genomic_DNA"/>
</dbReference>
<evidence type="ECO:0000313" key="3">
    <source>
        <dbReference type="EMBL" id="CDY70864.1"/>
    </source>
</evidence>
<evidence type="ECO:0000256" key="1">
    <source>
        <dbReference type="SAM" id="MobiDB-lite"/>
    </source>
</evidence>
<feature type="region of interest" description="Disordered" evidence="1">
    <location>
        <begin position="196"/>
        <end position="241"/>
    </location>
</feature>
<feature type="compositionally biased region" description="Basic residues" evidence="1">
    <location>
        <begin position="1"/>
        <end position="12"/>
    </location>
</feature>
<sequence length="241" mass="27386">MEKSLRPTRRKPGSLPDTRVKEAGDRTTCRDLEHQCDTRHPPRLDRDRVARPLELFTDNPLFARAQIPTSLRRNPLRSSPLHLHGGEFHLSKEISSDFESHQTLDRRAENHRSFSLERRHHRFADARTIEPPPKPLSFKPSYLSAESILDLLRDLLRLQRAATFIPRKRTSASIRPRLSTSIPTTVDVVSLSELAPTGRGYNQSSGKASRDRTTERHGHKRADSNTRVSGDGTRAGRSPET</sequence>